<keyword evidence="3" id="KW-1185">Reference proteome</keyword>
<protein>
    <submittedName>
        <fullName evidence="2">Glycosyltransferase family 2 protein</fullName>
        <ecNumber evidence="2">2.4.-.-</ecNumber>
    </submittedName>
</protein>
<dbReference type="PANTHER" id="PTHR43179:SF10">
    <property type="entry name" value="GLYCOSYL TRANSFERASE"/>
    <property type="match status" value="1"/>
</dbReference>
<dbReference type="RefSeq" id="WP_282906303.1">
    <property type="nucleotide sequence ID" value="NZ_CP124855.1"/>
</dbReference>
<dbReference type="SUPFAM" id="SSF53448">
    <property type="entry name" value="Nucleotide-diphospho-sugar transferases"/>
    <property type="match status" value="1"/>
</dbReference>
<feature type="domain" description="Glycosyltransferase 2-like" evidence="1">
    <location>
        <begin position="6"/>
        <end position="163"/>
    </location>
</feature>
<keyword evidence="2" id="KW-0808">Transferase</keyword>
<dbReference type="Pfam" id="PF00535">
    <property type="entry name" value="Glycos_transf_2"/>
    <property type="match status" value="1"/>
</dbReference>
<organism evidence="2 3">
    <name type="scientific">Chryseobacterium gotjawalense</name>
    <dbReference type="NCBI Taxonomy" id="3042315"/>
    <lineage>
        <taxon>Bacteria</taxon>
        <taxon>Pseudomonadati</taxon>
        <taxon>Bacteroidota</taxon>
        <taxon>Flavobacteriia</taxon>
        <taxon>Flavobacteriales</taxon>
        <taxon>Weeksellaceae</taxon>
        <taxon>Chryseobacterium group</taxon>
        <taxon>Chryseobacterium</taxon>
    </lineage>
</organism>
<name>A0ABY8RI48_9FLAO</name>
<dbReference type="EC" id="2.4.-.-" evidence="2"/>
<gene>
    <name evidence="2" type="ORF">QGN23_07215</name>
</gene>
<dbReference type="Gene3D" id="3.90.550.10">
    <property type="entry name" value="Spore Coat Polysaccharide Biosynthesis Protein SpsA, Chain A"/>
    <property type="match status" value="1"/>
</dbReference>
<dbReference type="EMBL" id="CP124855">
    <property type="protein sequence ID" value="WHF53052.1"/>
    <property type="molecule type" value="Genomic_DNA"/>
</dbReference>
<evidence type="ECO:0000313" key="2">
    <source>
        <dbReference type="EMBL" id="WHF53052.1"/>
    </source>
</evidence>
<reference evidence="2 3" key="1">
    <citation type="submission" date="2023-05" db="EMBL/GenBank/DDBJ databases">
        <title>Genomic insight into Chryseobacterium sp. wdc7 isolated forest soil (Gotjawal).</title>
        <authorList>
            <person name="Park S.-J."/>
        </authorList>
    </citation>
    <scope>NUCLEOTIDE SEQUENCE [LARGE SCALE GENOMIC DNA]</scope>
    <source>
        <strain evidence="3">wdc7</strain>
    </source>
</reference>
<sequence length="272" mass="32171">MTNISIVLYNTNTEELTKLIKSFTDYEESFNKIYVVDNSKKNTLEVFFKSFDFIKYIHNPSNPGFGAAHNLAIQKSIEDNAKYHFVVNPDIHFSEDVIGPMVAYMENNPDVGMMMPQILNEDGTVQNLPKLLPSLYSVLMRKFKKPSFIYNDFIEKYELRFVDNDMIYNAPILSGCFTLLNLGAVKKIGPYDDKFFMYFEDWDLSRRMHQKYKTIYFPNVSVYHGYHSGANRNKRLFKIFLNSAQTYFNKWGWFFDEERTKFNKETLNQFKK</sequence>
<dbReference type="GO" id="GO:0016757">
    <property type="term" value="F:glycosyltransferase activity"/>
    <property type="evidence" value="ECO:0007669"/>
    <property type="project" value="UniProtKB-KW"/>
</dbReference>
<dbReference type="InterPro" id="IPR001173">
    <property type="entry name" value="Glyco_trans_2-like"/>
</dbReference>
<proteinExistence type="predicted"/>
<evidence type="ECO:0000259" key="1">
    <source>
        <dbReference type="Pfam" id="PF00535"/>
    </source>
</evidence>
<dbReference type="InterPro" id="IPR029044">
    <property type="entry name" value="Nucleotide-diphossugar_trans"/>
</dbReference>
<evidence type="ECO:0000313" key="3">
    <source>
        <dbReference type="Proteomes" id="UP001241656"/>
    </source>
</evidence>
<accession>A0ABY8RI48</accession>
<dbReference type="Proteomes" id="UP001241656">
    <property type="component" value="Chromosome"/>
</dbReference>
<dbReference type="PANTHER" id="PTHR43179">
    <property type="entry name" value="RHAMNOSYLTRANSFERASE WBBL"/>
    <property type="match status" value="1"/>
</dbReference>
<keyword evidence="2" id="KW-0328">Glycosyltransferase</keyword>